<feature type="coiled-coil region" evidence="7">
    <location>
        <begin position="194"/>
        <end position="228"/>
    </location>
</feature>
<dbReference type="Pfam" id="PF10267">
    <property type="entry name" value="Tmemb_cc2"/>
    <property type="match status" value="1"/>
</dbReference>
<comment type="subcellular location">
    <subcellularLocation>
        <location evidence="1">Membrane</location>
    </subcellularLocation>
</comment>
<dbReference type="EMBL" id="OC917070">
    <property type="protein sequence ID" value="CAD7646051.1"/>
    <property type="molecule type" value="Genomic_DNA"/>
</dbReference>
<evidence type="ECO:0000256" key="3">
    <source>
        <dbReference type="ARBA" id="ARBA00022692"/>
    </source>
</evidence>
<keyword evidence="4" id="KW-1133">Transmembrane helix</keyword>
<evidence type="ECO:0000256" key="7">
    <source>
        <dbReference type="SAM" id="Coils"/>
    </source>
</evidence>
<accession>A0A7R9LQK5</accession>
<dbReference type="GO" id="GO:0016020">
    <property type="term" value="C:membrane"/>
    <property type="evidence" value="ECO:0007669"/>
    <property type="project" value="UniProtKB-SubCell"/>
</dbReference>
<evidence type="ECO:0000256" key="4">
    <source>
        <dbReference type="ARBA" id="ARBA00022989"/>
    </source>
</evidence>
<dbReference type="AlphaFoldDB" id="A0A7R9LQK5"/>
<evidence type="ECO:0000256" key="2">
    <source>
        <dbReference type="ARBA" id="ARBA00008108"/>
    </source>
</evidence>
<feature type="region of interest" description="Disordered" evidence="8">
    <location>
        <begin position="1"/>
        <end position="116"/>
    </location>
</feature>
<dbReference type="GO" id="GO:0012505">
    <property type="term" value="C:endomembrane system"/>
    <property type="evidence" value="ECO:0007669"/>
    <property type="project" value="TreeGrafter"/>
</dbReference>
<dbReference type="EMBL" id="CAJPVJ010002245">
    <property type="protein sequence ID" value="CAG2165997.1"/>
    <property type="molecule type" value="Genomic_DNA"/>
</dbReference>
<evidence type="ECO:0000313" key="9">
    <source>
        <dbReference type="EMBL" id="CAD7646051.1"/>
    </source>
</evidence>
<feature type="compositionally biased region" description="Low complexity" evidence="8">
    <location>
        <begin position="13"/>
        <end position="26"/>
    </location>
</feature>
<feature type="compositionally biased region" description="Polar residues" evidence="8">
    <location>
        <begin position="41"/>
        <end position="52"/>
    </location>
</feature>
<comment type="similarity">
    <text evidence="2">Belongs to the TEX28 family.</text>
</comment>
<evidence type="ECO:0000256" key="1">
    <source>
        <dbReference type="ARBA" id="ARBA00004370"/>
    </source>
</evidence>
<keyword evidence="5 7" id="KW-0175">Coiled coil</keyword>
<feature type="non-terminal residue" evidence="9">
    <location>
        <position position="1"/>
    </location>
</feature>
<evidence type="ECO:0008006" key="11">
    <source>
        <dbReference type="Google" id="ProtNLM"/>
    </source>
</evidence>
<evidence type="ECO:0000313" key="10">
    <source>
        <dbReference type="Proteomes" id="UP000728032"/>
    </source>
</evidence>
<evidence type="ECO:0000256" key="8">
    <source>
        <dbReference type="SAM" id="MobiDB-lite"/>
    </source>
</evidence>
<feature type="compositionally biased region" description="Basic and acidic residues" evidence="8">
    <location>
        <begin position="68"/>
        <end position="78"/>
    </location>
</feature>
<feature type="coiled-coil region" evidence="7">
    <location>
        <begin position="403"/>
        <end position="487"/>
    </location>
</feature>
<feature type="compositionally biased region" description="Polar residues" evidence="8">
    <location>
        <begin position="89"/>
        <end position="116"/>
    </location>
</feature>
<dbReference type="PANTHER" id="PTHR17613">
    <property type="entry name" value="CEREBRAL PROTEIN-11-RELATED"/>
    <property type="match status" value="1"/>
</dbReference>
<dbReference type="PANTHER" id="PTHR17613:SF14">
    <property type="entry name" value="DEMENTIN, ISOFORM H"/>
    <property type="match status" value="1"/>
</dbReference>
<name>A0A7R9LQK5_9ACAR</name>
<sequence length="497" mass="54711">MKRNNSPGISQRGYVSSNDSGSSNDVQPKPANNPRIKQHTRGLSQGSYTPSAHQELARTLGRTSNSSAEDHLSDDPNHHYHHKELAINLSANSCTNGSSGSAEPQSSTPVAANQSSLQNFSSTDELDSLIPHSSDAQRARALVEHFQSKIVRTKESIKAEQNARDENVNEYLKLAANADKNQLQRIKSVFEKKNQKSAQTIATLQKKLDNYNKKIKETEARGAHHKQTREMLRDFGQGLKDVGVNIKEGVTGLSGGVFGAIHSAGESVMTKPKEFFKNRFASSENVNSSEKSNDDPIGGNSSAANADNESGDNHNNNNKYGAGSGGQTGGHFAHSHSHSHSTKYTSDDESSSMTSGSGHLGPNAIASTTGGSFSPLRKNTVLQASTHLPAPETAVTPTAMIDIEQIVIELKDSREQVRRLSEEVESLKSHLQSECSVFHQSLQEERYRFERLEEQMNDLIELHQNEIENLKQNMVDMEEKVQYQSEERLRDVHEMLE</sequence>
<keyword evidence="10" id="KW-1185">Reference proteome</keyword>
<keyword evidence="3" id="KW-0812">Transmembrane</keyword>
<gene>
    <name evidence="9" type="ORF">ONB1V03_LOCUS5529</name>
</gene>
<keyword evidence="6" id="KW-0472">Membrane</keyword>
<dbReference type="Proteomes" id="UP000728032">
    <property type="component" value="Unassembled WGS sequence"/>
</dbReference>
<dbReference type="OrthoDB" id="1323at2759"/>
<dbReference type="InterPro" id="IPR019394">
    <property type="entry name" value="TEX28/TMCC"/>
</dbReference>
<evidence type="ECO:0000256" key="6">
    <source>
        <dbReference type="ARBA" id="ARBA00023136"/>
    </source>
</evidence>
<feature type="compositionally biased region" description="Low complexity" evidence="8">
    <location>
        <begin position="305"/>
        <end position="318"/>
    </location>
</feature>
<proteinExistence type="inferred from homology"/>
<feature type="region of interest" description="Disordered" evidence="8">
    <location>
        <begin position="281"/>
        <end position="372"/>
    </location>
</feature>
<organism evidence="9">
    <name type="scientific">Oppiella nova</name>
    <dbReference type="NCBI Taxonomy" id="334625"/>
    <lineage>
        <taxon>Eukaryota</taxon>
        <taxon>Metazoa</taxon>
        <taxon>Ecdysozoa</taxon>
        <taxon>Arthropoda</taxon>
        <taxon>Chelicerata</taxon>
        <taxon>Arachnida</taxon>
        <taxon>Acari</taxon>
        <taxon>Acariformes</taxon>
        <taxon>Sarcoptiformes</taxon>
        <taxon>Oribatida</taxon>
        <taxon>Brachypylina</taxon>
        <taxon>Oppioidea</taxon>
        <taxon>Oppiidae</taxon>
        <taxon>Oppiella</taxon>
    </lineage>
</organism>
<evidence type="ECO:0000256" key="5">
    <source>
        <dbReference type="ARBA" id="ARBA00023054"/>
    </source>
</evidence>
<reference evidence="9" key="1">
    <citation type="submission" date="2020-11" db="EMBL/GenBank/DDBJ databases">
        <authorList>
            <person name="Tran Van P."/>
        </authorList>
    </citation>
    <scope>NUCLEOTIDE SEQUENCE</scope>
</reference>
<protein>
    <recommendedName>
        <fullName evidence="11">Transmembrane and coiled-coil domains protein 1</fullName>
    </recommendedName>
</protein>